<proteinExistence type="inferred from homology"/>
<evidence type="ECO:0000256" key="3">
    <source>
        <dbReference type="ARBA" id="ARBA00022801"/>
    </source>
</evidence>
<dbReference type="GO" id="GO:0004725">
    <property type="term" value="F:protein tyrosine phosphatase activity"/>
    <property type="evidence" value="ECO:0007669"/>
    <property type="project" value="UniProtKB-EC"/>
</dbReference>
<comment type="caution">
    <text evidence="7">The sequence shown here is derived from an EMBL/GenBank/DDBJ whole genome shotgun (WGS) entry which is preliminary data.</text>
</comment>
<gene>
    <name evidence="7" type="ORF">OR16_24020</name>
</gene>
<feature type="active site" evidence="5">
    <location>
        <position position="16"/>
    </location>
</feature>
<dbReference type="CDD" id="cd16343">
    <property type="entry name" value="LMWPTP"/>
    <property type="match status" value="1"/>
</dbReference>
<reference evidence="7 8" key="1">
    <citation type="journal article" date="2012" name="J. Bacteriol.">
        <title>De Novo Genome Project of Cupriavidus basilensis OR16.</title>
        <authorList>
            <person name="Cserhati M."/>
            <person name="Kriszt B."/>
            <person name="Szoboszlay S."/>
            <person name="Toth A."/>
            <person name="Szabo I."/>
            <person name="Tancsics A."/>
            <person name="Nagy I."/>
            <person name="Horvath B."/>
            <person name="Nagy I."/>
            <person name="Kukolya J."/>
        </authorList>
    </citation>
    <scope>NUCLEOTIDE SEQUENCE [LARGE SCALE GENOMIC DNA]</scope>
    <source>
        <strain evidence="7 8">OR16</strain>
    </source>
</reference>
<dbReference type="Proteomes" id="UP000005808">
    <property type="component" value="Unassembled WGS sequence"/>
</dbReference>
<dbReference type="InterPro" id="IPR017867">
    <property type="entry name" value="Tyr_phospatase_low_mol_wt"/>
</dbReference>
<evidence type="ECO:0000256" key="1">
    <source>
        <dbReference type="ARBA" id="ARBA00011063"/>
    </source>
</evidence>
<evidence type="ECO:0000256" key="4">
    <source>
        <dbReference type="ARBA" id="ARBA00022912"/>
    </source>
</evidence>
<evidence type="ECO:0000256" key="2">
    <source>
        <dbReference type="ARBA" id="ARBA00013064"/>
    </source>
</evidence>
<dbReference type="RefSeq" id="WP_006160174.1">
    <property type="nucleotide sequence ID" value="NZ_AHJE01000060.1"/>
</dbReference>
<dbReference type="InterPro" id="IPR023485">
    <property type="entry name" value="Ptyr_pPase"/>
</dbReference>
<dbReference type="Pfam" id="PF01451">
    <property type="entry name" value="LMWPc"/>
    <property type="match status" value="1"/>
</dbReference>
<dbReference type="InterPro" id="IPR036196">
    <property type="entry name" value="Ptyr_pPase_sf"/>
</dbReference>
<protein>
    <recommendedName>
        <fullName evidence="2">protein-tyrosine-phosphatase</fullName>
        <ecNumber evidence="2">3.1.3.48</ecNumber>
    </recommendedName>
</protein>
<dbReference type="SMART" id="SM00226">
    <property type="entry name" value="LMWPc"/>
    <property type="match status" value="1"/>
</dbReference>
<keyword evidence="4" id="KW-0904">Protein phosphatase</keyword>
<evidence type="ECO:0000313" key="8">
    <source>
        <dbReference type="Proteomes" id="UP000005808"/>
    </source>
</evidence>
<dbReference type="SUPFAM" id="SSF52788">
    <property type="entry name" value="Phosphotyrosine protein phosphatases I"/>
    <property type="match status" value="1"/>
</dbReference>
<organism evidence="7 8">
    <name type="scientific">Cupriavidus basilensis OR16</name>
    <dbReference type="NCBI Taxonomy" id="1127483"/>
    <lineage>
        <taxon>Bacteria</taxon>
        <taxon>Pseudomonadati</taxon>
        <taxon>Pseudomonadota</taxon>
        <taxon>Betaproteobacteria</taxon>
        <taxon>Burkholderiales</taxon>
        <taxon>Burkholderiaceae</taxon>
        <taxon>Cupriavidus</taxon>
    </lineage>
</organism>
<accession>H1S9R3</accession>
<keyword evidence="3" id="KW-0378">Hydrolase</keyword>
<evidence type="ECO:0000259" key="6">
    <source>
        <dbReference type="SMART" id="SM00226"/>
    </source>
</evidence>
<sequence length="163" mass="17713">MKKYAILMCCMGNICRSPTAEGVLRAKLEAAGLADLVELDSAGTHGYHIGRAPDARSQRHALARGYDLCAQRARQVAVQDFTRFDLLLAMDQDNLAALRAICPPGSQDKLRLLMQFASRHAVDEVPDPYYGEGDGFERVLDYVEDACDGVIAMLRARGLGGAA</sequence>
<dbReference type="PATRIC" id="fig|1127483.3.peg.4801"/>
<evidence type="ECO:0000313" key="7">
    <source>
        <dbReference type="EMBL" id="EHP40721.1"/>
    </source>
</evidence>
<evidence type="ECO:0000256" key="5">
    <source>
        <dbReference type="PIRSR" id="PIRSR617867-1"/>
    </source>
</evidence>
<dbReference type="Gene3D" id="3.40.50.2300">
    <property type="match status" value="1"/>
</dbReference>
<name>H1S9R3_9BURK</name>
<feature type="domain" description="Phosphotyrosine protein phosphatase I" evidence="6">
    <location>
        <begin position="4"/>
        <end position="153"/>
    </location>
</feature>
<comment type="similarity">
    <text evidence="1">Belongs to the low molecular weight phosphotyrosine protein phosphatase family.</text>
</comment>
<dbReference type="EMBL" id="AHJE01000060">
    <property type="protein sequence ID" value="EHP40721.1"/>
    <property type="molecule type" value="Genomic_DNA"/>
</dbReference>
<dbReference type="EC" id="3.1.3.48" evidence="2"/>
<dbReference type="PANTHER" id="PTHR11717:SF7">
    <property type="entry name" value="LOW MOLECULAR WEIGHT PHOSPHOTYROSINE PROTEIN PHOSPHATASE"/>
    <property type="match status" value="1"/>
</dbReference>
<dbReference type="InterPro" id="IPR050438">
    <property type="entry name" value="LMW_PTPase"/>
</dbReference>
<dbReference type="OrthoDB" id="9784339at2"/>
<feature type="active site" description="Nucleophile" evidence="5">
    <location>
        <position position="10"/>
    </location>
</feature>
<dbReference type="AlphaFoldDB" id="H1S9R3"/>
<dbReference type="PRINTS" id="PR00719">
    <property type="entry name" value="LMWPTPASE"/>
</dbReference>
<dbReference type="PANTHER" id="PTHR11717">
    <property type="entry name" value="LOW MOLECULAR WEIGHT PROTEIN TYROSINE PHOSPHATASE"/>
    <property type="match status" value="1"/>
</dbReference>
<feature type="active site" description="Proton donor" evidence="5">
    <location>
        <position position="127"/>
    </location>
</feature>